<dbReference type="EMBL" id="ASGP02000001">
    <property type="protein sequence ID" value="KAH9526494.1"/>
    <property type="molecule type" value="Genomic_DNA"/>
</dbReference>
<dbReference type="AlphaFoldDB" id="A0A922L8G2"/>
<keyword evidence="4" id="KW-1185">Reference proteome</keyword>
<comment type="caution">
    <text evidence="3">The sequence shown here is derived from an EMBL/GenBank/DDBJ whole genome shotgun (WGS) entry which is preliminary data.</text>
</comment>
<reference evidence="3" key="1">
    <citation type="submission" date="2013-05" db="EMBL/GenBank/DDBJ databases">
        <authorList>
            <person name="Yim A.K.Y."/>
            <person name="Chan T.F."/>
            <person name="Ji K.M."/>
            <person name="Liu X.Y."/>
            <person name="Zhou J.W."/>
            <person name="Li R.Q."/>
            <person name="Yang K.Y."/>
            <person name="Li J."/>
            <person name="Li M."/>
            <person name="Law P.T.W."/>
            <person name="Wu Y.L."/>
            <person name="Cai Z.L."/>
            <person name="Qin H."/>
            <person name="Bao Y."/>
            <person name="Leung R.K.K."/>
            <person name="Ng P.K.S."/>
            <person name="Zou J."/>
            <person name="Zhong X.J."/>
            <person name="Ran P.X."/>
            <person name="Zhong N.S."/>
            <person name="Liu Z.G."/>
            <person name="Tsui S.K.W."/>
        </authorList>
    </citation>
    <scope>NUCLEOTIDE SEQUENCE</scope>
    <source>
        <strain evidence="3">Derf</strain>
        <tissue evidence="3">Whole organism</tissue>
    </source>
</reference>
<dbReference type="Proteomes" id="UP000790347">
    <property type="component" value="Unassembled WGS sequence"/>
</dbReference>
<organism evidence="3 4">
    <name type="scientific">Dermatophagoides farinae</name>
    <name type="common">American house dust mite</name>
    <dbReference type="NCBI Taxonomy" id="6954"/>
    <lineage>
        <taxon>Eukaryota</taxon>
        <taxon>Metazoa</taxon>
        <taxon>Ecdysozoa</taxon>
        <taxon>Arthropoda</taxon>
        <taxon>Chelicerata</taxon>
        <taxon>Arachnida</taxon>
        <taxon>Acari</taxon>
        <taxon>Acariformes</taxon>
        <taxon>Sarcoptiformes</taxon>
        <taxon>Astigmata</taxon>
        <taxon>Psoroptidia</taxon>
        <taxon>Analgoidea</taxon>
        <taxon>Pyroglyphidae</taxon>
        <taxon>Dermatophagoidinae</taxon>
        <taxon>Dermatophagoides</taxon>
    </lineage>
</organism>
<name>A0A922L8G2_DERFA</name>
<feature type="region of interest" description="Disordered" evidence="1">
    <location>
        <begin position="149"/>
        <end position="170"/>
    </location>
</feature>
<feature type="signal peptide" evidence="2">
    <location>
        <begin position="1"/>
        <end position="25"/>
    </location>
</feature>
<gene>
    <name evidence="3" type="ORF">DERF_000578</name>
</gene>
<evidence type="ECO:0000256" key="2">
    <source>
        <dbReference type="SAM" id="SignalP"/>
    </source>
</evidence>
<keyword evidence="2" id="KW-0732">Signal</keyword>
<accession>A0A922L8G2</accession>
<evidence type="ECO:0000313" key="3">
    <source>
        <dbReference type="EMBL" id="KAH9526494.1"/>
    </source>
</evidence>
<sequence length="529" mass="59687">MNRHFCGLLLSLLLVLAILINRSSQQNEDPIIYSRPSSMAGNDTTETIDEPASNINPINHQSVETRSNVMNVIENFNNLRHKNPHLLQKYISEKQDHIFNDIWRRFSNMTTNTNDTSNNNNNNVYEVEWQPTIQNNDDVDNDVYRVLSSSSSPDFHQDSMSAHETQTQDHKDQLTKLIPTSATANDVKNNDNKLLLPVGISHRRGQYVPSNANVNRFQEYLSCCEQLFNKYGDRNYIHEDIFMIPESEPYLPVALDGPGPPVLVTEYPPTTSNKRSPTALYSHSLHNIPNYVNDDDIKIDSPLTPLNLKDFYPKTHRHSIECLDDGHHHHHHRDKNHDHHHQHYGHLATTPVTGQLISTHPYDSNPQTNSKVSWMPIRSIEQQPPMPITVHRIVSTSIPAGRIIGSTGNNGLIRPFTSMNPASFNEIVNNPSTHDSSSGPISTKTTIPFKHPIPLPPPPPSYVTHQPGIIPISMGPVPHNHHHYRLNQWPFDTVPPPIRSMVGTSTPHSSSSGILSKKLSLLGKKYLLG</sequence>
<reference evidence="3" key="2">
    <citation type="journal article" date="2022" name="Res Sq">
        <title>Comparative Genomics Reveals Insights into the Divergent Evolution of Astigmatic Mites and Household Pest Adaptations.</title>
        <authorList>
            <person name="Xiong Q."/>
            <person name="Wan A.T.-Y."/>
            <person name="Liu X.-Y."/>
            <person name="Fung C.S.-H."/>
            <person name="Xiao X."/>
            <person name="Malainual N."/>
            <person name="Hou J."/>
            <person name="Wang L."/>
            <person name="Wang M."/>
            <person name="Yang K."/>
            <person name="Cui Y."/>
            <person name="Leung E."/>
            <person name="Nong W."/>
            <person name="Shin S.-K."/>
            <person name="Au S."/>
            <person name="Jeong K.Y."/>
            <person name="Chew F.T."/>
            <person name="Hui J."/>
            <person name="Leung T.F."/>
            <person name="Tungtrongchitr A."/>
            <person name="Zhong N."/>
            <person name="Liu Z."/>
            <person name="Tsui S."/>
        </authorList>
    </citation>
    <scope>NUCLEOTIDE SEQUENCE</scope>
    <source>
        <strain evidence="3">Derf</strain>
        <tissue evidence="3">Whole organism</tissue>
    </source>
</reference>
<protein>
    <submittedName>
        <fullName evidence="3">Uncharacterized protein</fullName>
    </submittedName>
</protein>
<evidence type="ECO:0000313" key="4">
    <source>
        <dbReference type="Proteomes" id="UP000790347"/>
    </source>
</evidence>
<feature type="chain" id="PRO_5037847628" evidence="2">
    <location>
        <begin position="26"/>
        <end position="529"/>
    </location>
</feature>
<proteinExistence type="predicted"/>
<evidence type="ECO:0000256" key="1">
    <source>
        <dbReference type="SAM" id="MobiDB-lite"/>
    </source>
</evidence>